<proteinExistence type="predicted"/>
<organism evidence="1 2">
    <name type="scientific">Caldivirga maquilingensis (strain ATCC 700844 / DSM 13496 / JCM 10307 / IC-167)</name>
    <dbReference type="NCBI Taxonomy" id="397948"/>
    <lineage>
        <taxon>Archaea</taxon>
        <taxon>Thermoproteota</taxon>
        <taxon>Thermoprotei</taxon>
        <taxon>Thermoproteales</taxon>
        <taxon>Thermoproteaceae</taxon>
        <taxon>Caldivirga</taxon>
    </lineage>
</organism>
<name>A8MAM6_CALMQ</name>
<dbReference type="KEGG" id="cma:Cmaq_0213"/>
<dbReference type="HOGENOM" id="CLU_2461605_0_0_2"/>
<dbReference type="STRING" id="397948.Cmaq_0213"/>
<dbReference type="EMBL" id="CP000852">
    <property type="protein sequence ID" value="ABW01062.1"/>
    <property type="molecule type" value="Genomic_DNA"/>
</dbReference>
<accession>A8MAM6</accession>
<protein>
    <submittedName>
        <fullName evidence="1">Uncharacterized protein</fullName>
    </submittedName>
</protein>
<dbReference type="Proteomes" id="UP000001137">
    <property type="component" value="Chromosome"/>
</dbReference>
<gene>
    <name evidence="1" type="ordered locus">Cmaq_0213</name>
</gene>
<reference evidence="1 2" key="1">
    <citation type="submission" date="2007-10" db="EMBL/GenBank/DDBJ databases">
        <title>Complete sequence of Caldivirga maquilingensis IC-167.</title>
        <authorList>
            <consortium name="US DOE Joint Genome Institute"/>
            <person name="Copeland A."/>
            <person name="Lucas S."/>
            <person name="Lapidus A."/>
            <person name="Barry K."/>
            <person name="Glavina del Rio T."/>
            <person name="Dalin E."/>
            <person name="Tice H."/>
            <person name="Pitluck S."/>
            <person name="Saunders E."/>
            <person name="Brettin T."/>
            <person name="Bruce D."/>
            <person name="Detter J.C."/>
            <person name="Han C."/>
            <person name="Schmutz J."/>
            <person name="Larimer F."/>
            <person name="Land M."/>
            <person name="Hauser L."/>
            <person name="Kyrpides N."/>
            <person name="Ivanova N."/>
            <person name="Biddle J.F."/>
            <person name="Zhang Z."/>
            <person name="Fitz-Gibbon S.T."/>
            <person name="Lowe T.M."/>
            <person name="Saltikov C."/>
            <person name="House C.H."/>
            <person name="Richardson P."/>
        </authorList>
    </citation>
    <scope>NUCLEOTIDE SEQUENCE [LARGE SCALE GENOMIC DNA]</scope>
    <source>
        <strain evidence="2">ATCC 700844 / DSM 13496 / JCM 10307 / IC-167</strain>
    </source>
</reference>
<evidence type="ECO:0000313" key="1">
    <source>
        <dbReference type="EMBL" id="ABW01062.1"/>
    </source>
</evidence>
<evidence type="ECO:0000313" key="2">
    <source>
        <dbReference type="Proteomes" id="UP000001137"/>
    </source>
</evidence>
<sequence length="88" mass="9872">MEGDNHLYYPLPKNRSIRINGMEAITLIYDESTMNLVKELLGKGITNVKLIKAYGDELPTPILITGNIVLTGLQAIQYIRDIGVIRRS</sequence>
<keyword evidence="2" id="KW-1185">Reference proteome</keyword>
<dbReference type="AlphaFoldDB" id="A8MAM6"/>